<protein>
    <recommendedName>
        <fullName evidence="6">BTB domain-containing protein</fullName>
    </recommendedName>
</protein>
<dbReference type="InterPro" id="IPR036322">
    <property type="entry name" value="WD40_repeat_dom_sf"/>
</dbReference>
<evidence type="ECO:0000256" key="1">
    <source>
        <dbReference type="ARBA" id="ARBA00022574"/>
    </source>
</evidence>
<dbReference type="InterPro" id="IPR019775">
    <property type="entry name" value="WD40_repeat_CS"/>
</dbReference>
<dbReference type="InterPro" id="IPR015943">
    <property type="entry name" value="WD40/YVTN_repeat-like_dom_sf"/>
</dbReference>
<sequence length="551" mass="60583">MEDDDDIRGAVWDAYINQEKYGNDIEIKLNNGERKIKVNGAVLTWRANKLVTYIKRNEIDLSRLEVSKKGIKAVLDYVHGALDTDPPRKDMPRDFATLCEMLEAADFAGSISCKLWIQKVIMHVYLSSLDGESLRTLTELAQSKSADLLYSASSKELGNRAPKDVLAKSNPNILAELVVAKRSRQIQELALALENGNVLIIDAATGSELRCLQGHTQRVYCVAYTKNGSLLATGSADHTCRIYDAQASELLHIFRSHSDAVRALAFSNVEYNTKPILASASRDATVKLWDISNGSCLYSLAHSNGVNALAWAPSTQRLVTGAGVNASLWSFASGTCIRTFQGIQDVVLSLCYSHDGCALACGSYDNCIRLWDVISGVHIRTISEKISGPVWCLAFLPDGTLVSGSNKDGIQFWNALTGNRSKQIQTDEYDEFWAQAFSFSSHHGNILATSNYKQKSSTHQFACKLWDPITGSCLRTILATQKIYGIAFRQHYNFHQFEETIHNAAPPPTSSSPIIHSITTASSTPPSSSSPTTTPDIPTRNTRSRSSNCHH</sequence>
<dbReference type="SMART" id="SM00320">
    <property type="entry name" value="WD40"/>
    <property type="match status" value="6"/>
</dbReference>
<organism evidence="5">
    <name type="scientific">Aureoumbra lagunensis</name>
    <dbReference type="NCBI Taxonomy" id="44058"/>
    <lineage>
        <taxon>Eukaryota</taxon>
        <taxon>Sar</taxon>
        <taxon>Stramenopiles</taxon>
        <taxon>Ochrophyta</taxon>
        <taxon>Pelagophyceae</taxon>
        <taxon>Pelagomonadales</taxon>
        <taxon>Aureoumbra</taxon>
    </lineage>
</organism>
<dbReference type="Pfam" id="PF00400">
    <property type="entry name" value="WD40"/>
    <property type="match status" value="5"/>
</dbReference>
<dbReference type="CDD" id="cd00200">
    <property type="entry name" value="WD40"/>
    <property type="match status" value="1"/>
</dbReference>
<dbReference type="PANTHER" id="PTHR19848:SF8">
    <property type="entry name" value="F-BOX AND WD REPEAT DOMAIN CONTAINING 7"/>
    <property type="match status" value="1"/>
</dbReference>
<evidence type="ECO:0008006" key="6">
    <source>
        <dbReference type="Google" id="ProtNLM"/>
    </source>
</evidence>
<dbReference type="Gene3D" id="2.130.10.10">
    <property type="entry name" value="YVTN repeat-like/Quinoprotein amine dehydrogenase"/>
    <property type="match status" value="2"/>
</dbReference>
<reference evidence="5" key="1">
    <citation type="submission" date="2021-01" db="EMBL/GenBank/DDBJ databases">
        <authorList>
            <person name="Corre E."/>
            <person name="Pelletier E."/>
            <person name="Niang G."/>
            <person name="Scheremetjew M."/>
            <person name="Finn R."/>
            <person name="Kale V."/>
            <person name="Holt S."/>
            <person name="Cochrane G."/>
            <person name="Meng A."/>
            <person name="Brown T."/>
            <person name="Cohen L."/>
        </authorList>
    </citation>
    <scope>NUCLEOTIDE SEQUENCE</scope>
    <source>
        <strain evidence="5">CCMP1510</strain>
    </source>
</reference>
<keyword evidence="1 3" id="KW-0853">WD repeat</keyword>
<accession>A0A7S3NPQ6</accession>
<dbReference type="PANTHER" id="PTHR19848">
    <property type="entry name" value="WD40 REPEAT PROTEIN"/>
    <property type="match status" value="1"/>
</dbReference>
<dbReference type="SUPFAM" id="SSF50978">
    <property type="entry name" value="WD40 repeat-like"/>
    <property type="match status" value="1"/>
</dbReference>
<proteinExistence type="predicted"/>
<evidence type="ECO:0000256" key="4">
    <source>
        <dbReference type="SAM" id="MobiDB-lite"/>
    </source>
</evidence>
<feature type="region of interest" description="Disordered" evidence="4">
    <location>
        <begin position="503"/>
        <end position="551"/>
    </location>
</feature>
<evidence type="ECO:0000313" key="5">
    <source>
        <dbReference type="EMBL" id="CAE0374548.1"/>
    </source>
</evidence>
<dbReference type="PROSITE" id="PS50082">
    <property type="entry name" value="WD_REPEATS_2"/>
    <property type="match status" value="3"/>
</dbReference>
<keyword evidence="2" id="KW-0677">Repeat</keyword>
<dbReference type="EMBL" id="HBIJ01023303">
    <property type="protein sequence ID" value="CAE0374548.1"/>
    <property type="molecule type" value="Transcribed_RNA"/>
</dbReference>
<dbReference type="InterPro" id="IPR001680">
    <property type="entry name" value="WD40_rpt"/>
</dbReference>
<dbReference type="PRINTS" id="PR00320">
    <property type="entry name" value="GPROTEINBRPT"/>
</dbReference>
<dbReference type="AlphaFoldDB" id="A0A7S3NPQ6"/>
<feature type="compositionally biased region" description="Low complexity" evidence="4">
    <location>
        <begin position="511"/>
        <end position="539"/>
    </location>
</feature>
<feature type="repeat" description="WD" evidence="3">
    <location>
        <begin position="254"/>
        <end position="299"/>
    </location>
</feature>
<name>A0A7S3NPQ6_9STRA</name>
<dbReference type="InterPro" id="IPR020472">
    <property type="entry name" value="WD40_PAC1"/>
</dbReference>
<feature type="repeat" description="WD" evidence="3">
    <location>
        <begin position="340"/>
        <end position="381"/>
    </location>
</feature>
<gene>
    <name evidence="5" type="ORF">ALAG00032_LOCUS15351</name>
</gene>
<feature type="compositionally biased region" description="Polar residues" evidence="4">
    <location>
        <begin position="540"/>
        <end position="551"/>
    </location>
</feature>
<evidence type="ECO:0000256" key="3">
    <source>
        <dbReference type="PROSITE-ProRule" id="PRU00221"/>
    </source>
</evidence>
<evidence type="ECO:0000256" key="2">
    <source>
        <dbReference type="ARBA" id="ARBA00022737"/>
    </source>
</evidence>
<dbReference type="PROSITE" id="PS00678">
    <property type="entry name" value="WD_REPEATS_1"/>
    <property type="match status" value="1"/>
</dbReference>
<feature type="repeat" description="WD" evidence="3">
    <location>
        <begin position="212"/>
        <end position="253"/>
    </location>
</feature>
<dbReference type="PROSITE" id="PS50294">
    <property type="entry name" value="WD_REPEATS_REGION"/>
    <property type="match status" value="3"/>
</dbReference>